<evidence type="ECO:0000313" key="1">
    <source>
        <dbReference type="EMBL" id="MCG2587760.1"/>
    </source>
</evidence>
<dbReference type="RefSeq" id="WP_237852603.1">
    <property type="nucleotide sequence ID" value="NZ_JAKLWS010000003.1"/>
</dbReference>
<proteinExistence type="predicted"/>
<accession>A0ABS9KA84</accession>
<protein>
    <submittedName>
        <fullName evidence="1">Uncharacterized protein</fullName>
    </submittedName>
</protein>
<dbReference type="Proteomes" id="UP001165366">
    <property type="component" value="Unassembled WGS sequence"/>
</dbReference>
<sequence length="144" mass="16909">MYEFQFLDKFLGDKSKYAPLFTELRKYQSEENSPPLQKDLLKALGMNRISLMELMNELFEEFQRQLWSPKAYNIKETEIWLLAVSNNEMEIVGIESLEWIPRIGETVFLHSLIPVKFGSSYFTVNEIIHEIGGGVHKIEIHMHD</sequence>
<evidence type="ECO:0000313" key="2">
    <source>
        <dbReference type="Proteomes" id="UP001165366"/>
    </source>
</evidence>
<dbReference type="EMBL" id="JAKLWS010000003">
    <property type="protein sequence ID" value="MCG2587760.1"/>
    <property type="molecule type" value="Genomic_DNA"/>
</dbReference>
<gene>
    <name evidence="1" type="ORF">L6773_04240</name>
</gene>
<reference evidence="1" key="1">
    <citation type="submission" date="2022-01" db="EMBL/GenBank/DDBJ databases">
        <authorList>
            <person name="Wang Y."/>
        </authorList>
    </citation>
    <scope>NUCLEOTIDE SEQUENCE</scope>
    <source>
        <strain evidence="1">WB101</strain>
    </source>
</reference>
<keyword evidence="2" id="KW-1185">Reference proteome</keyword>
<name>A0ABS9KA84_9BACT</name>
<organism evidence="1 2">
    <name type="scientific">Rhodohalobacter sulfatireducens</name>
    <dbReference type="NCBI Taxonomy" id="2911366"/>
    <lineage>
        <taxon>Bacteria</taxon>
        <taxon>Pseudomonadati</taxon>
        <taxon>Balneolota</taxon>
        <taxon>Balneolia</taxon>
        <taxon>Balneolales</taxon>
        <taxon>Balneolaceae</taxon>
        <taxon>Rhodohalobacter</taxon>
    </lineage>
</organism>
<reference evidence="1" key="2">
    <citation type="submission" date="2024-05" db="EMBL/GenBank/DDBJ databases">
        <title>Rhodohalobacter halophilus gen. nov., sp. nov., a moderately halophilic member of the family Balneolaceae.</title>
        <authorList>
            <person name="Xia J."/>
        </authorList>
    </citation>
    <scope>NUCLEOTIDE SEQUENCE</scope>
    <source>
        <strain evidence="1">WB101</strain>
    </source>
</reference>
<comment type="caution">
    <text evidence="1">The sequence shown here is derived from an EMBL/GenBank/DDBJ whole genome shotgun (WGS) entry which is preliminary data.</text>
</comment>